<keyword evidence="4" id="KW-1185">Reference proteome</keyword>
<sequence length="817" mass="91322">MAAIAPEGGAPVCRGFGPNDLGGLAAWLDQHQGQRNLYYHLNPTAAGLRSKAKKGDITAVEWLHVDIDPRAGEDLQEERSRAFSLLSDNLPQGVPAPTVIVDSGGGYQSLWRLDAPVHVDGDEAKAQEVERYTRQLESAFSADHCHNVDRIMRLPGTINVPNDKKRKKGRVPRLAQVVKFNDTAHPLEGFTPAPIVAVAGGDNDKPSRQATAVMVPDDVPRLDSVDDLDKWAVPDWLKVLIVQGHDPDDPKKYRSRSEAYFACACGLVRSEVPDDVAVAVLTDPDFGISEAILEKPKPVYYATRQVERAHQLANQPYPELEELNAKHAVIGNLGGKCRVVEEVWESFGSHRRRAFVKQSFEDFRNRYRNRKVVVGETKDGKPMEKALGTWWTDHPQRREYDRLEFSPGRELPENVLNLWQGYAVEPVAGDAHEQFLAHVREVICAGNDDHYRYLLGWMARAIQYPDSPGEVAVVLRGGRGTGKSLFAKIFGRLFGTHYFPVSDPKHLVGSFNKHLRDAVLLFADEAFYAGDRKHESILKTLITEEHLVIEGKGVDAELSPNYIHLVMASNEKWVVPAGEDERRFFVLDVSDTYKQDTGYFAQLVKALERPEAQANLLHYLQTYDLSEFEVRNVPNTVGLDEQKALGLPPVKQFVRAMLHDGMLPPTWLPGEAQAGNAGDKLLHRSRSGEYSLHPDKLAEYISRRLRTRVGVTRQEVVDTFTETLACIPQKATKTGPRRVVLPPDLAAARSAWDNYSGQPVSWSPDYTDWQTYDADEPLADAEPEDLTAELYELLEVAKALPPDKLQQLVAMASQLTE</sequence>
<dbReference type="Gene3D" id="3.40.50.300">
    <property type="entry name" value="P-loop containing nucleotide triphosphate hydrolases"/>
    <property type="match status" value="1"/>
</dbReference>
<feature type="domain" description="RepB-like DNA primase" evidence="1">
    <location>
        <begin position="32"/>
        <end position="176"/>
    </location>
</feature>
<gene>
    <name evidence="3" type="ORF">QVZ43_10885</name>
</gene>
<dbReference type="SUPFAM" id="SSF52540">
    <property type="entry name" value="P-loop containing nucleoside triphosphate hydrolases"/>
    <property type="match status" value="1"/>
</dbReference>
<dbReference type="Pfam" id="PF16793">
    <property type="entry name" value="RepB_primase"/>
    <property type="match status" value="1"/>
</dbReference>
<name>A0ABT8W238_9GAMM</name>
<evidence type="ECO:0000259" key="2">
    <source>
        <dbReference type="Pfam" id="PF19263"/>
    </source>
</evidence>
<proteinExistence type="predicted"/>
<dbReference type="Pfam" id="PF19263">
    <property type="entry name" value="DUF5906"/>
    <property type="match status" value="1"/>
</dbReference>
<dbReference type="InterPro" id="IPR027417">
    <property type="entry name" value="P-loop_NTPase"/>
</dbReference>
<dbReference type="InterPro" id="IPR045455">
    <property type="entry name" value="NrS-1_pol-like_helicase"/>
</dbReference>
<dbReference type="Proteomes" id="UP001168640">
    <property type="component" value="Unassembled WGS sequence"/>
</dbReference>
<accession>A0ABT8W238</accession>
<comment type="caution">
    <text evidence="3">The sequence shown here is derived from an EMBL/GenBank/DDBJ whole genome shotgun (WGS) entry which is preliminary data.</text>
</comment>
<dbReference type="InterPro" id="IPR039459">
    <property type="entry name" value="RepB-like_DNA_primase_dom"/>
</dbReference>
<protein>
    <submittedName>
        <fullName evidence="3">DUF5906 domain-containing protein</fullName>
    </submittedName>
</protein>
<reference evidence="3" key="1">
    <citation type="submission" date="2023-07" db="EMBL/GenBank/DDBJ databases">
        <title>Marinobacter sp. chi1 genome sequencing and assembly.</title>
        <authorList>
            <person name="Park S."/>
        </authorList>
    </citation>
    <scope>NUCLEOTIDE SEQUENCE</scope>
    <source>
        <strain evidence="3">Chi1</strain>
    </source>
</reference>
<organism evidence="3 4">
    <name type="scientific">Marinobacter suaedae</name>
    <dbReference type="NCBI Taxonomy" id="3057675"/>
    <lineage>
        <taxon>Bacteria</taxon>
        <taxon>Pseudomonadati</taxon>
        <taxon>Pseudomonadota</taxon>
        <taxon>Gammaproteobacteria</taxon>
        <taxon>Pseudomonadales</taxon>
        <taxon>Marinobacteraceae</taxon>
        <taxon>Marinobacter</taxon>
    </lineage>
</organism>
<evidence type="ECO:0000313" key="3">
    <source>
        <dbReference type="EMBL" id="MDO3722228.1"/>
    </source>
</evidence>
<dbReference type="RefSeq" id="WP_302909955.1">
    <property type="nucleotide sequence ID" value="NZ_JAUMIS010000002.1"/>
</dbReference>
<evidence type="ECO:0000313" key="4">
    <source>
        <dbReference type="Proteomes" id="UP001168640"/>
    </source>
</evidence>
<dbReference type="EMBL" id="JAUMIS010000002">
    <property type="protein sequence ID" value="MDO3722228.1"/>
    <property type="molecule type" value="Genomic_DNA"/>
</dbReference>
<evidence type="ECO:0000259" key="1">
    <source>
        <dbReference type="Pfam" id="PF16793"/>
    </source>
</evidence>
<feature type="domain" description="NrS-1 polymerase-like helicase" evidence="2">
    <location>
        <begin position="475"/>
        <end position="583"/>
    </location>
</feature>
<dbReference type="Gene3D" id="3.30.70.1790">
    <property type="entry name" value="RepB DNA-primase, N-terminal domain"/>
    <property type="match status" value="1"/>
</dbReference>